<dbReference type="HAMAP" id="MF_00378">
    <property type="entry name" value="Exonuc_7_L"/>
    <property type="match status" value="1"/>
</dbReference>
<organism evidence="9 10">
    <name type="scientific">Pelosinus baikalensis</name>
    <dbReference type="NCBI Taxonomy" id="2892015"/>
    <lineage>
        <taxon>Bacteria</taxon>
        <taxon>Bacillati</taxon>
        <taxon>Bacillota</taxon>
        <taxon>Negativicutes</taxon>
        <taxon>Selenomonadales</taxon>
        <taxon>Sporomusaceae</taxon>
        <taxon>Pelosinus</taxon>
    </lineage>
</organism>
<keyword evidence="1 5" id="KW-0963">Cytoplasm</keyword>
<evidence type="ECO:0000256" key="6">
    <source>
        <dbReference type="RuleBase" id="RU004355"/>
    </source>
</evidence>
<dbReference type="CDD" id="cd04489">
    <property type="entry name" value="ExoVII_LU_OBF"/>
    <property type="match status" value="1"/>
</dbReference>
<reference evidence="9" key="1">
    <citation type="submission" date="2021-11" db="EMBL/GenBank/DDBJ databases">
        <title>Description of a new species Pelosinus isolated from the bottom sediments of Lake Baikal.</title>
        <authorList>
            <person name="Zakharyuk A."/>
        </authorList>
    </citation>
    <scope>NUCLEOTIDE SEQUENCE</scope>
    <source>
        <strain evidence="9">Bkl1</strain>
    </source>
</reference>
<keyword evidence="4 5" id="KW-0269">Exonuclease</keyword>
<dbReference type="EMBL" id="JAJHJB010000003">
    <property type="protein sequence ID" value="MCC5464340.1"/>
    <property type="molecule type" value="Genomic_DNA"/>
</dbReference>
<feature type="domain" description="Exonuclease VII large subunit C-terminal" evidence="7">
    <location>
        <begin position="122"/>
        <end position="338"/>
    </location>
</feature>
<gene>
    <name evidence="5 9" type="primary">xseA</name>
    <name evidence="9" type="ORF">LMF89_03060</name>
</gene>
<comment type="subcellular location">
    <subcellularLocation>
        <location evidence="5 6">Cytoplasm</location>
    </subcellularLocation>
</comment>
<evidence type="ECO:0000256" key="3">
    <source>
        <dbReference type="ARBA" id="ARBA00022801"/>
    </source>
</evidence>
<accession>A0ABS8HMC5</accession>
<evidence type="ECO:0000256" key="2">
    <source>
        <dbReference type="ARBA" id="ARBA00022722"/>
    </source>
</evidence>
<keyword evidence="10" id="KW-1185">Reference proteome</keyword>
<feature type="domain" description="OB-fold nucleic acid binding" evidence="8">
    <location>
        <begin position="4"/>
        <end position="98"/>
    </location>
</feature>
<comment type="subunit">
    <text evidence="5">Heterooligomer composed of large and small subunits.</text>
</comment>
<evidence type="ECO:0000256" key="5">
    <source>
        <dbReference type="HAMAP-Rule" id="MF_00378"/>
    </source>
</evidence>
<comment type="caution">
    <text evidence="9">The sequence shown here is derived from an EMBL/GenBank/DDBJ whole genome shotgun (WGS) entry which is preliminary data.</text>
</comment>
<sequence length="404" mass="45489">MNIFSVSEITKYIKQLFEYDSKVSSVFIRGEISNFKKHYSGHCYFTLKDSNATIKTVMFKSRAQFLKFEPKDGMKIIVGGQITVFERDGQYQLYANQLVPDGIGELSLAYAQLKEKLENEGLFADALKKDLPVLPKVVGILTSATGAVIKDIMIVAKRRHPGILLKLYPVQVQGPEAPMQIVHGIEVFNELNNVDVIIVGRGGGSIEELWAFNDERVVRAIVASQIPIVSAVGHQTDYTLADFAADRRAATPSQAAEFVVPDVRELYKYVSTLHNMLESNIRNVLQHHFRRLEQSTLNRVFTYPYEVLADRQQTLDNCMQRLEQAIKVIVRDKKHTFTITAEKLAMLNPLAVLARGYSIVHTLDGQVVKNTAALQPGQTIEIMLNRGRVEAEIIHIQEEHHGKS</sequence>
<evidence type="ECO:0000259" key="7">
    <source>
        <dbReference type="Pfam" id="PF02601"/>
    </source>
</evidence>
<dbReference type="Proteomes" id="UP001165492">
    <property type="component" value="Unassembled WGS sequence"/>
</dbReference>
<keyword evidence="3 5" id="KW-0378">Hydrolase</keyword>
<evidence type="ECO:0000259" key="8">
    <source>
        <dbReference type="Pfam" id="PF13742"/>
    </source>
</evidence>
<dbReference type="Pfam" id="PF02601">
    <property type="entry name" value="Exonuc_VII_L"/>
    <property type="match status" value="1"/>
</dbReference>
<keyword evidence="2 5" id="KW-0540">Nuclease</keyword>
<comment type="function">
    <text evidence="5">Bidirectionally degrades single-stranded DNA into large acid-insoluble oligonucleotides, which are then degraded further into small acid-soluble oligonucleotides.</text>
</comment>
<protein>
    <recommendedName>
        <fullName evidence="5">Exodeoxyribonuclease 7 large subunit</fullName>
        <ecNumber evidence="5">3.1.11.6</ecNumber>
    </recommendedName>
    <alternativeName>
        <fullName evidence="5">Exodeoxyribonuclease VII large subunit</fullName>
        <shortName evidence="5">Exonuclease VII large subunit</shortName>
    </alternativeName>
</protein>
<evidence type="ECO:0000256" key="4">
    <source>
        <dbReference type="ARBA" id="ARBA00022839"/>
    </source>
</evidence>
<dbReference type="PANTHER" id="PTHR30008">
    <property type="entry name" value="EXODEOXYRIBONUCLEASE 7 LARGE SUBUNIT"/>
    <property type="match status" value="1"/>
</dbReference>
<dbReference type="GO" id="GO:0008855">
    <property type="term" value="F:exodeoxyribonuclease VII activity"/>
    <property type="evidence" value="ECO:0007669"/>
    <property type="project" value="UniProtKB-EC"/>
</dbReference>
<dbReference type="InterPro" id="IPR025824">
    <property type="entry name" value="OB-fold_nuc-bd_dom"/>
</dbReference>
<comment type="catalytic activity">
    <reaction evidence="5 6">
        <text>Exonucleolytic cleavage in either 5'- to 3'- or 3'- to 5'-direction to yield nucleoside 5'-phosphates.</text>
        <dbReference type="EC" id="3.1.11.6"/>
    </reaction>
</comment>
<evidence type="ECO:0000313" key="10">
    <source>
        <dbReference type="Proteomes" id="UP001165492"/>
    </source>
</evidence>
<dbReference type="InterPro" id="IPR003753">
    <property type="entry name" value="Exonuc_VII_L"/>
</dbReference>
<dbReference type="PANTHER" id="PTHR30008:SF0">
    <property type="entry name" value="EXODEOXYRIBONUCLEASE 7 LARGE SUBUNIT"/>
    <property type="match status" value="1"/>
</dbReference>
<dbReference type="NCBIfam" id="TIGR00237">
    <property type="entry name" value="xseA"/>
    <property type="match status" value="1"/>
</dbReference>
<evidence type="ECO:0000313" key="9">
    <source>
        <dbReference type="EMBL" id="MCC5464340.1"/>
    </source>
</evidence>
<name>A0ABS8HMC5_9FIRM</name>
<proteinExistence type="inferred from homology"/>
<evidence type="ECO:0000256" key="1">
    <source>
        <dbReference type="ARBA" id="ARBA00022490"/>
    </source>
</evidence>
<dbReference type="EC" id="3.1.11.6" evidence="5"/>
<dbReference type="Pfam" id="PF13742">
    <property type="entry name" value="tRNA_anti_2"/>
    <property type="match status" value="1"/>
</dbReference>
<dbReference type="RefSeq" id="WP_229533836.1">
    <property type="nucleotide sequence ID" value="NZ_JAJHJB010000003.1"/>
</dbReference>
<comment type="similarity">
    <text evidence="5 6">Belongs to the XseA family.</text>
</comment>
<dbReference type="InterPro" id="IPR020579">
    <property type="entry name" value="Exonuc_VII_lsu_C"/>
</dbReference>